<dbReference type="InterPro" id="IPR042099">
    <property type="entry name" value="ANL_N_sf"/>
</dbReference>
<protein>
    <submittedName>
        <fullName evidence="4">AMP-binding protein</fullName>
    </submittedName>
</protein>
<dbReference type="InterPro" id="IPR032387">
    <property type="entry name" value="ACAS_N"/>
</dbReference>
<dbReference type="KEGG" id="thel:IG193_08145"/>
<dbReference type="Gene3D" id="3.40.50.12780">
    <property type="entry name" value="N-terminal domain of ligase-like"/>
    <property type="match status" value="1"/>
</dbReference>
<evidence type="ECO:0000256" key="1">
    <source>
        <dbReference type="ARBA" id="ARBA00006432"/>
    </source>
</evidence>
<dbReference type="Proteomes" id="UP000594121">
    <property type="component" value="Chromosome"/>
</dbReference>
<dbReference type="AlphaFoldDB" id="A0A7L9FFX0"/>
<feature type="domain" description="Acetyl-coenzyme A synthetase N-terminal" evidence="3">
    <location>
        <begin position="19"/>
        <end position="67"/>
    </location>
</feature>
<gene>
    <name evidence="4" type="ORF">IG193_08145</name>
</gene>
<evidence type="ECO:0000259" key="2">
    <source>
        <dbReference type="Pfam" id="PF00501"/>
    </source>
</evidence>
<organism evidence="4 5">
    <name type="scientific">Infirmifilum lucidum</name>
    <dbReference type="NCBI Taxonomy" id="2776706"/>
    <lineage>
        <taxon>Archaea</taxon>
        <taxon>Thermoproteota</taxon>
        <taxon>Thermoprotei</taxon>
        <taxon>Thermofilales</taxon>
        <taxon>Thermofilaceae</taxon>
        <taxon>Infirmifilum</taxon>
    </lineage>
</organism>
<dbReference type="PANTHER" id="PTHR24095:SF232">
    <property type="entry name" value="ACETYL-COENZYME A SYNTHETASE"/>
    <property type="match status" value="1"/>
</dbReference>
<keyword evidence="5" id="KW-1185">Reference proteome</keyword>
<evidence type="ECO:0000259" key="3">
    <source>
        <dbReference type="Pfam" id="PF16177"/>
    </source>
</evidence>
<dbReference type="Pfam" id="PF16177">
    <property type="entry name" value="ACAS_N"/>
    <property type="match status" value="1"/>
</dbReference>
<dbReference type="PANTHER" id="PTHR24095">
    <property type="entry name" value="ACETYL-COENZYME A SYNTHETASE"/>
    <property type="match status" value="1"/>
</dbReference>
<proteinExistence type="inferred from homology"/>
<sequence length="614" mass="67848">MERVVPPSMRFKAITLGEYRKAYLESINRIEDFWSREARSLVWEREWTLTREGSGPSTRWFVGGVLSPYKNVILRHRDTSAWSKTAILYVDENGDGTALTYSDLDALATRVSCGLLRLGLKRGEWVAVYSPPNVESFAFMLGAMRAGLPFEPIFTGFSPAEMARRVVSRGARALFVSPRYLRRGKLVDLLSTGKVYLERLSEKGVKVIVGDSGGGYSGFTGFSELVSTGCDSAVEAVESTHPLFGLHSGYVDDFKPITHPTGGFLVQAWATSRWIGMRPRDTVFCTVWPGWITGVTYQLFGPLMLGSTLLLYDGAPDWPNWGRWLDIVDSYAVTLFITTSSAVRIMSRQDPALFYGKNDTLRGVIVTAEPLEPEYWRWAYNTIGSLPYPIIDSNPGRGGSIPVLNMFIQSEVGTFFTGNLINYTFTHIEPGSAGPPFPGFHVDIVDETGNPIRGRIGRLVIRQPWPSIPIEAPEDFQRAWSRGYYDTGDLALINSEGYIFPTGRGDAVMKVSGYRLSPGALERAAVSAGAEWALALPLKDPERLEAPVLFYYGEAGEEVLVKAVREGVGPIAAPVRVVRVARKPTSHVPREVLAPISRRGDLDAVIGLLESQKN</sequence>
<accession>A0A7L9FFX0</accession>
<feature type="domain" description="AMP-dependent synthetase/ligase" evidence="2">
    <location>
        <begin position="83"/>
        <end position="182"/>
    </location>
</feature>
<dbReference type="RefSeq" id="WP_192818680.1">
    <property type="nucleotide sequence ID" value="NZ_CP062310.1"/>
</dbReference>
<comment type="similarity">
    <text evidence="1">Belongs to the ATP-dependent AMP-binding enzyme family.</text>
</comment>
<dbReference type="InParanoid" id="A0A7L9FFX0"/>
<evidence type="ECO:0000313" key="5">
    <source>
        <dbReference type="Proteomes" id="UP000594121"/>
    </source>
</evidence>
<name>A0A7L9FFX0_9CREN</name>
<evidence type="ECO:0000313" key="4">
    <source>
        <dbReference type="EMBL" id="QOJ78708.1"/>
    </source>
</evidence>
<reference evidence="4 5" key="1">
    <citation type="submission" date="2020-10" db="EMBL/GenBank/DDBJ databases">
        <title>Thermofilum lucidum 3507LT sp. nov. a novel member of Thermofilaceae family isolated from Chile hot spring, and proposal of description order Thermofilales.</title>
        <authorList>
            <person name="Zayulina K.S."/>
            <person name="Elcheninov A.G."/>
            <person name="Toshchakov S.V."/>
            <person name="Kublanov I.V."/>
        </authorList>
    </citation>
    <scope>NUCLEOTIDE SEQUENCE [LARGE SCALE GENOMIC DNA]</scope>
    <source>
        <strain evidence="4 5">3507LT</strain>
    </source>
</reference>
<dbReference type="GO" id="GO:0003987">
    <property type="term" value="F:acetate-CoA ligase activity"/>
    <property type="evidence" value="ECO:0007669"/>
    <property type="project" value="TreeGrafter"/>
</dbReference>
<dbReference type="Pfam" id="PF00501">
    <property type="entry name" value="AMP-binding"/>
    <property type="match status" value="2"/>
</dbReference>
<dbReference type="GO" id="GO:0006085">
    <property type="term" value="P:acetyl-CoA biosynthetic process"/>
    <property type="evidence" value="ECO:0007669"/>
    <property type="project" value="TreeGrafter"/>
</dbReference>
<feature type="domain" description="AMP-dependent synthetase/ligase" evidence="2">
    <location>
        <begin position="264"/>
        <end position="465"/>
    </location>
</feature>
<dbReference type="InterPro" id="IPR000873">
    <property type="entry name" value="AMP-dep_synth/lig_dom"/>
</dbReference>
<dbReference type="EMBL" id="CP062310">
    <property type="protein sequence ID" value="QOJ78708.1"/>
    <property type="molecule type" value="Genomic_DNA"/>
</dbReference>
<dbReference type="GeneID" id="59149859"/>
<dbReference type="FunCoup" id="A0A7L9FFX0">
    <property type="interactions" value="147"/>
</dbReference>
<dbReference type="SUPFAM" id="SSF56801">
    <property type="entry name" value="Acetyl-CoA synthetase-like"/>
    <property type="match status" value="1"/>
</dbReference>